<reference evidence="2 3" key="1">
    <citation type="submission" date="2018-05" db="EMBL/GenBank/DDBJ databases">
        <title>Genome sequencing of Flavobacterium sp. HYN0056.</title>
        <authorList>
            <person name="Yi H."/>
            <person name="Baek C."/>
        </authorList>
    </citation>
    <scope>NUCLEOTIDE SEQUENCE [LARGE SCALE GENOMIC DNA]</scope>
    <source>
        <strain evidence="2 3">HYN0056</strain>
    </source>
</reference>
<evidence type="ECO:0000259" key="1">
    <source>
        <dbReference type="PROSITE" id="PS50965"/>
    </source>
</evidence>
<dbReference type="EMBL" id="CP029255">
    <property type="protein sequence ID" value="AWK05352.1"/>
    <property type="molecule type" value="Genomic_DNA"/>
</dbReference>
<dbReference type="PROSITE" id="PS50965">
    <property type="entry name" value="NERD"/>
    <property type="match status" value="1"/>
</dbReference>
<sequence length="248" mass="29052">MHNFGLFNLFFLSKLKSLNIKQKKYFSKKKEHLNYISENFQNVVDQSSFQDLQKLERKTETIKKLNNTIYGAIGEHKVENILKKLSDDYVLINDFCYTFEVPLKNKGDFIKSIQIDHLLISSFGIFIIETKNWSNDSIENLDLRSPVAQILRTNFGLYKLLESQMNKSAWNLTRQHWGNRKIPLKNIIVFTNISPKEQFQFVKILGLDELLSYIKYFSPNFSPQETKTIADSLLVLSKQKKIQSKLTI</sequence>
<keyword evidence="3" id="KW-1185">Reference proteome</keyword>
<dbReference type="KEGG" id="fcr:HYN56_14355"/>
<name>A0A2S1YMW0_9FLAO</name>
<dbReference type="RefSeq" id="WP_109192804.1">
    <property type="nucleotide sequence ID" value="NZ_CP029255.1"/>
</dbReference>
<dbReference type="AlphaFoldDB" id="A0A2S1YMW0"/>
<evidence type="ECO:0000313" key="3">
    <source>
        <dbReference type="Proteomes" id="UP000245250"/>
    </source>
</evidence>
<feature type="domain" description="NERD" evidence="1">
    <location>
        <begin position="70"/>
        <end position="180"/>
    </location>
</feature>
<evidence type="ECO:0000313" key="2">
    <source>
        <dbReference type="EMBL" id="AWK05352.1"/>
    </source>
</evidence>
<dbReference type="Proteomes" id="UP000245250">
    <property type="component" value="Chromosome"/>
</dbReference>
<protein>
    <recommendedName>
        <fullName evidence="1">NERD domain-containing protein</fullName>
    </recommendedName>
</protein>
<dbReference type="Pfam" id="PF08378">
    <property type="entry name" value="NERD"/>
    <property type="match status" value="1"/>
</dbReference>
<dbReference type="InterPro" id="IPR011528">
    <property type="entry name" value="NERD"/>
</dbReference>
<gene>
    <name evidence="2" type="ORF">HYN56_14355</name>
</gene>
<proteinExistence type="predicted"/>
<dbReference type="OrthoDB" id="9813328at2"/>
<organism evidence="2 3">
    <name type="scientific">Flavobacterium crocinum</name>
    <dbReference type="NCBI Taxonomy" id="2183896"/>
    <lineage>
        <taxon>Bacteria</taxon>
        <taxon>Pseudomonadati</taxon>
        <taxon>Bacteroidota</taxon>
        <taxon>Flavobacteriia</taxon>
        <taxon>Flavobacteriales</taxon>
        <taxon>Flavobacteriaceae</taxon>
        <taxon>Flavobacterium</taxon>
    </lineage>
</organism>
<accession>A0A2S1YMW0</accession>